<name>R4K4Y4_CLOPA</name>
<dbReference type="EMBL" id="CP003261">
    <property type="protein sequence ID" value="AGK97628.1"/>
    <property type="molecule type" value="Genomic_DNA"/>
</dbReference>
<dbReference type="eggNOG" id="ENOG50345YQ">
    <property type="taxonomic scope" value="Bacteria"/>
</dbReference>
<evidence type="ECO:0008006" key="3">
    <source>
        <dbReference type="Google" id="ProtNLM"/>
    </source>
</evidence>
<keyword evidence="2" id="KW-1185">Reference proteome</keyword>
<accession>R4K4Y4</accession>
<protein>
    <recommendedName>
        <fullName evidence="3">DUF3168 domain-containing protein</fullName>
    </recommendedName>
</protein>
<dbReference type="Proteomes" id="UP000013523">
    <property type="component" value="Chromosome"/>
</dbReference>
<proteinExistence type="predicted"/>
<gene>
    <name evidence="1" type="ORF">Clopa_2790</name>
</gene>
<evidence type="ECO:0000313" key="1">
    <source>
        <dbReference type="EMBL" id="AGK97628.1"/>
    </source>
</evidence>
<reference evidence="1 2" key="1">
    <citation type="submission" date="2012-01" db="EMBL/GenBank/DDBJ databases">
        <title>Complete sequence of chromosome of Clostridium pasteurianum BC1.</title>
        <authorList>
            <consortium name="US DOE Joint Genome Institute"/>
            <person name="Lucas S."/>
            <person name="Han J."/>
            <person name="Lapidus A."/>
            <person name="Cheng J.-F."/>
            <person name="Goodwin L."/>
            <person name="Pitluck S."/>
            <person name="Peters L."/>
            <person name="Mikhailova N."/>
            <person name="Teshima H."/>
            <person name="Detter J.C."/>
            <person name="Han C."/>
            <person name="Tapia R."/>
            <person name="Land M."/>
            <person name="Hauser L."/>
            <person name="Kyrpides N."/>
            <person name="Ivanova N."/>
            <person name="Pagani I."/>
            <person name="Dunn J."/>
            <person name="Taghavi S."/>
            <person name="Francis A."/>
            <person name="van der Lelie D."/>
            <person name="Woyke T."/>
        </authorList>
    </citation>
    <scope>NUCLEOTIDE SEQUENCE [LARGE SCALE GENOMIC DNA]</scope>
    <source>
        <strain evidence="1 2">BC1</strain>
    </source>
</reference>
<evidence type="ECO:0000313" key="2">
    <source>
        <dbReference type="Proteomes" id="UP000013523"/>
    </source>
</evidence>
<dbReference type="STRING" id="86416.Clopa_2790"/>
<sequence length="129" mass="15395">MLNMYDYLIEQIQPIVTCYSDEYPQDKQSAEGSKVYPYCTVLMYSAIPNNEYSNNNLVYIDVWSNQHGIEEVETLTDQIYQKLNKTTIMKDDMFIQISRYNPCRLNLNDPDINLKRRQLRFLVKTYEIN</sequence>
<dbReference type="HOGENOM" id="CLU_1945015_0_0_9"/>
<dbReference type="KEGG" id="cpas:Clopa_2790"/>
<organism evidence="1 2">
    <name type="scientific">Clostridium pasteurianum BC1</name>
    <dbReference type="NCBI Taxonomy" id="86416"/>
    <lineage>
        <taxon>Bacteria</taxon>
        <taxon>Bacillati</taxon>
        <taxon>Bacillota</taxon>
        <taxon>Clostridia</taxon>
        <taxon>Eubacteriales</taxon>
        <taxon>Clostridiaceae</taxon>
        <taxon>Clostridium</taxon>
    </lineage>
</organism>
<dbReference type="AlphaFoldDB" id="R4K4Y4"/>
<dbReference type="RefSeq" id="WP_015615922.1">
    <property type="nucleotide sequence ID" value="NC_021182.1"/>
</dbReference>